<dbReference type="PANTHER" id="PTHR34351">
    <property type="entry name" value="SLR1927 PROTEIN-RELATED"/>
    <property type="match status" value="1"/>
</dbReference>
<reference evidence="2 3" key="1">
    <citation type="submission" date="2022-12" db="EMBL/GenBank/DDBJ databases">
        <title>Dasania phycosphaerae sp. nov., isolated from particulate material of the south coast of Korea.</title>
        <authorList>
            <person name="Jiang Y."/>
        </authorList>
    </citation>
    <scope>NUCLEOTIDE SEQUENCE [LARGE SCALE GENOMIC DNA]</scope>
    <source>
        <strain evidence="2 3">GY-19</strain>
    </source>
</reference>
<dbReference type="Proteomes" id="UP001069090">
    <property type="component" value="Unassembled WGS sequence"/>
</dbReference>
<feature type="transmembrane region" description="Helical" evidence="1">
    <location>
        <begin position="63"/>
        <end position="83"/>
    </location>
</feature>
<name>A0A9J6RJK3_9GAMM</name>
<keyword evidence="3" id="KW-1185">Reference proteome</keyword>
<dbReference type="EMBL" id="JAPTGG010000002">
    <property type="protein sequence ID" value="MCZ0864157.1"/>
    <property type="molecule type" value="Genomic_DNA"/>
</dbReference>
<evidence type="ECO:0000313" key="2">
    <source>
        <dbReference type="EMBL" id="MCZ0864157.1"/>
    </source>
</evidence>
<keyword evidence="1" id="KW-0812">Transmembrane</keyword>
<evidence type="ECO:0000256" key="1">
    <source>
        <dbReference type="SAM" id="Phobius"/>
    </source>
</evidence>
<keyword evidence="1" id="KW-0472">Membrane</keyword>
<comment type="caution">
    <text evidence="2">The sequence shown here is derived from an EMBL/GenBank/DDBJ whole genome shotgun (WGS) entry which is preliminary data.</text>
</comment>
<sequence length="325" mass="36275">MLQALQQKLQQRFQRWLARRIPPSRDVRLQRHNIFIFLSPAGYGFCGLLILLFVIAVNYQNNMVFALLFLLFGLLSVALLHSYKNMSGLQLSYQHAANSFVGDSVPVTLQLKGGAGQSHYGLHCQWSQSSAQLNVEAGAEQLVSLHLKAQQRGWLQPPRLLVESYYPLGLFRCWSWLAIDVQALIYPAPLACQLKDAVGDSGDEGEASTVPGSDDFYGFKHYQPGHSLKHVHWPSYAKGQPLQTKEFAAYSSHAQLIDWASFSGSNEQRLSAICYWVLQFSQQQSLFSVRLPNGHYGPGTGEAFKLQLLQLLALYPATSGGKHGH</sequence>
<gene>
    <name evidence="2" type="ORF">O0V09_03025</name>
</gene>
<protein>
    <submittedName>
        <fullName evidence="2">DUF58 domain-containing protein</fullName>
    </submittedName>
</protein>
<organism evidence="2 3">
    <name type="scientific">Dasania phycosphaerae</name>
    <dbReference type="NCBI Taxonomy" id="2950436"/>
    <lineage>
        <taxon>Bacteria</taxon>
        <taxon>Pseudomonadati</taxon>
        <taxon>Pseudomonadota</taxon>
        <taxon>Gammaproteobacteria</taxon>
        <taxon>Cellvibrionales</taxon>
        <taxon>Spongiibacteraceae</taxon>
        <taxon>Dasania</taxon>
    </lineage>
</organism>
<feature type="transmembrane region" description="Helical" evidence="1">
    <location>
        <begin position="34"/>
        <end position="57"/>
    </location>
</feature>
<evidence type="ECO:0000313" key="3">
    <source>
        <dbReference type="Proteomes" id="UP001069090"/>
    </source>
</evidence>
<dbReference type="AlphaFoldDB" id="A0A9J6RJK3"/>
<keyword evidence="1" id="KW-1133">Transmembrane helix</keyword>
<dbReference type="PANTHER" id="PTHR34351:SF1">
    <property type="entry name" value="SLR1927 PROTEIN"/>
    <property type="match status" value="1"/>
</dbReference>
<accession>A0A9J6RJK3</accession>
<proteinExistence type="predicted"/>
<dbReference type="RefSeq" id="WP_258330313.1">
    <property type="nucleotide sequence ID" value="NZ_JAPTGG010000002.1"/>
</dbReference>